<dbReference type="Gene3D" id="3.40.50.280">
    <property type="entry name" value="Cobalamin-binding domain"/>
    <property type="match status" value="1"/>
</dbReference>
<dbReference type="CDD" id="cd01335">
    <property type="entry name" value="Radical_SAM"/>
    <property type="match status" value="1"/>
</dbReference>
<dbReference type="SUPFAM" id="SSF102114">
    <property type="entry name" value="Radical SAM enzymes"/>
    <property type="match status" value="1"/>
</dbReference>
<dbReference type="GO" id="GO:0003824">
    <property type="term" value="F:catalytic activity"/>
    <property type="evidence" value="ECO:0007669"/>
    <property type="project" value="InterPro"/>
</dbReference>
<evidence type="ECO:0000259" key="9">
    <source>
        <dbReference type="PROSITE" id="PS51918"/>
    </source>
</evidence>
<protein>
    <submittedName>
        <fullName evidence="10">Uncharacterized protein</fullName>
    </submittedName>
</protein>
<keyword evidence="3" id="KW-0808">Transferase</keyword>
<dbReference type="EMBL" id="PKTG01000033">
    <property type="protein sequence ID" value="PLX19380.1"/>
    <property type="molecule type" value="Genomic_DNA"/>
</dbReference>
<dbReference type="GO" id="GO:0005829">
    <property type="term" value="C:cytosol"/>
    <property type="evidence" value="ECO:0007669"/>
    <property type="project" value="TreeGrafter"/>
</dbReference>
<dbReference type="InterPro" id="IPR023404">
    <property type="entry name" value="rSAM_horseshoe"/>
</dbReference>
<dbReference type="AlphaFoldDB" id="A0A2N5ZL34"/>
<sequence length="594" mass="67269">MILLVNPPVSSFAPFQNKSTYGLASLAKFLGKKFLEVAIIDDADISITIKKILEFKDKVRLIGFTGMSYQMNSAMLIAKKIKKELSDIPIVFGGPAATGLYDKLVRENYIDYVIRGEGELALSSLYRIIEINGNFGTVPSLSYFDGKIVKNNSMSQSLPASEIPLPERADMPGNGIIYDHALKADAALVIFSRGCFGRCSFCMAHNIFPGKVRFVSADRAVEYIKKIQADYNINNFIIDDDNFLYNKDFILKFCKLVKDLNIKFRINMSGSSFSKDLILKLKEVGLVKISVGVETIDPNVQKLIYKGVNMESILELTDFCRKNDILVALLFMAGLPGETKESFINNLRFISNSKPNGGFDFQLFQPHPGTFSDIKLEDYGKILTKDLDFYFSDNIVYLPKDYKDTQELVKLIEKFLKKAVTTSDVQEISLLQKYIDKKSTIIIDPSDFTGDFDNILTHWRGSERCRSGLSIIKGQNQGRLEYNFNIEKIESKKYLLAFRGASHPEGFPQGDEYSSDVSIKINDRLLWTGKFRSIHTIGHLFKFKFPAVFLKEGQNTITFEIPDESEYKNGISIFAYALNLYFRKYETGILLIPV</sequence>
<comment type="cofactor">
    <cofactor evidence="1">
        <name>[4Fe-4S] cluster</name>
        <dbReference type="ChEBI" id="CHEBI:49883"/>
    </cofactor>
</comment>
<reference evidence="10 11" key="1">
    <citation type="submission" date="2017-11" db="EMBL/GenBank/DDBJ databases">
        <title>Genome-resolved metagenomics identifies genetic mobility, metabolic interactions, and unexpected diversity in perchlorate-reducing communities.</title>
        <authorList>
            <person name="Barnum T.P."/>
            <person name="Figueroa I.A."/>
            <person name="Carlstrom C.I."/>
            <person name="Lucas L.N."/>
            <person name="Engelbrektson A.L."/>
            <person name="Coates J.D."/>
        </authorList>
    </citation>
    <scope>NUCLEOTIDE SEQUENCE [LARGE SCALE GENOMIC DNA]</scope>
    <source>
        <strain evidence="10">BM706</strain>
    </source>
</reference>
<dbReference type="SFLD" id="SFLDG01123">
    <property type="entry name" value="methyltransferase_(Class_B)"/>
    <property type="match status" value="1"/>
</dbReference>
<feature type="domain" description="Radical SAM core" evidence="9">
    <location>
        <begin position="181"/>
        <end position="392"/>
    </location>
</feature>
<keyword evidence="7" id="KW-0411">Iron-sulfur</keyword>
<organism evidence="10 11">
    <name type="scientific">Muiribacterium halophilum</name>
    <dbReference type="NCBI Taxonomy" id="2053465"/>
    <lineage>
        <taxon>Bacteria</taxon>
        <taxon>Candidatus Muiribacteriota</taxon>
        <taxon>Candidatus Muiribacteriia</taxon>
        <taxon>Candidatus Muiribacteriales</taxon>
        <taxon>Candidatus Muiribacteriaceae</taxon>
        <taxon>Candidatus Muiribacterium</taxon>
    </lineage>
</organism>
<dbReference type="Pfam" id="PF04055">
    <property type="entry name" value="Radical_SAM"/>
    <property type="match status" value="1"/>
</dbReference>
<evidence type="ECO:0000256" key="5">
    <source>
        <dbReference type="ARBA" id="ARBA00022723"/>
    </source>
</evidence>
<dbReference type="InterPro" id="IPR006158">
    <property type="entry name" value="Cobalamin-bd"/>
</dbReference>
<keyword evidence="4" id="KW-0949">S-adenosyl-L-methionine</keyword>
<dbReference type="SFLD" id="SFLDG01082">
    <property type="entry name" value="B12-binding_domain_containing"/>
    <property type="match status" value="1"/>
</dbReference>
<evidence type="ECO:0000256" key="4">
    <source>
        <dbReference type="ARBA" id="ARBA00022691"/>
    </source>
</evidence>
<dbReference type="Proteomes" id="UP000234857">
    <property type="component" value="Unassembled WGS sequence"/>
</dbReference>
<proteinExistence type="predicted"/>
<name>A0A2N5ZL34_MUIH1</name>
<dbReference type="Gene3D" id="3.80.30.20">
    <property type="entry name" value="tm_1862 like domain"/>
    <property type="match status" value="1"/>
</dbReference>
<evidence type="ECO:0000256" key="3">
    <source>
        <dbReference type="ARBA" id="ARBA00022679"/>
    </source>
</evidence>
<dbReference type="PANTHER" id="PTHR43409:SF7">
    <property type="entry name" value="BLL1977 PROTEIN"/>
    <property type="match status" value="1"/>
</dbReference>
<dbReference type="GO" id="GO:0051539">
    <property type="term" value="F:4 iron, 4 sulfur cluster binding"/>
    <property type="evidence" value="ECO:0007669"/>
    <property type="project" value="UniProtKB-KW"/>
</dbReference>
<dbReference type="InterPro" id="IPR051198">
    <property type="entry name" value="BchE-like"/>
</dbReference>
<keyword evidence="5" id="KW-0479">Metal-binding</keyword>
<dbReference type="SFLD" id="SFLDS00029">
    <property type="entry name" value="Radical_SAM"/>
    <property type="match status" value="1"/>
</dbReference>
<dbReference type="InterPro" id="IPR034466">
    <property type="entry name" value="Methyltransferase_Class_B"/>
</dbReference>
<evidence type="ECO:0000256" key="6">
    <source>
        <dbReference type="ARBA" id="ARBA00023004"/>
    </source>
</evidence>
<accession>A0A2N5ZL34</accession>
<dbReference type="Pfam" id="PF02310">
    <property type="entry name" value="B12-binding"/>
    <property type="match status" value="1"/>
</dbReference>
<evidence type="ECO:0000256" key="1">
    <source>
        <dbReference type="ARBA" id="ARBA00001966"/>
    </source>
</evidence>
<dbReference type="GO" id="GO:0031419">
    <property type="term" value="F:cobalamin binding"/>
    <property type="evidence" value="ECO:0007669"/>
    <property type="project" value="InterPro"/>
</dbReference>
<dbReference type="InterPro" id="IPR007197">
    <property type="entry name" value="rSAM"/>
</dbReference>
<dbReference type="CDD" id="cd02068">
    <property type="entry name" value="radical_SAM_B12_BD"/>
    <property type="match status" value="1"/>
</dbReference>
<dbReference type="PROSITE" id="PS51332">
    <property type="entry name" value="B12_BINDING"/>
    <property type="match status" value="1"/>
</dbReference>
<evidence type="ECO:0000313" key="11">
    <source>
        <dbReference type="Proteomes" id="UP000234857"/>
    </source>
</evidence>
<evidence type="ECO:0000256" key="2">
    <source>
        <dbReference type="ARBA" id="ARBA00022603"/>
    </source>
</evidence>
<keyword evidence="6" id="KW-0408">Iron</keyword>
<feature type="domain" description="B12-binding" evidence="8">
    <location>
        <begin position="6"/>
        <end position="136"/>
    </location>
</feature>
<evidence type="ECO:0000256" key="7">
    <source>
        <dbReference type="ARBA" id="ARBA00023014"/>
    </source>
</evidence>
<dbReference type="PANTHER" id="PTHR43409">
    <property type="entry name" value="ANAEROBIC MAGNESIUM-PROTOPORPHYRIN IX MONOMETHYL ESTER CYCLASE-RELATED"/>
    <property type="match status" value="1"/>
</dbReference>
<dbReference type="InterPro" id="IPR006638">
    <property type="entry name" value="Elp3/MiaA/NifB-like_rSAM"/>
</dbReference>
<gene>
    <name evidence="10" type="ORF">C0601_02085</name>
</gene>
<dbReference type="PROSITE" id="PS51918">
    <property type="entry name" value="RADICAL_SAM"/>
    <property type="match status" value="1"/>
</dbReference>
<evidence type="ECO:0000313" key="10">
    <source>
        <dbReference type="EMBL" id="PLX19380.1"/>
    </source>
</evidence>
<dbReference type="InterPro" id="IPR058240">
    <property type="entry name" value="rSAM_sf"/>
</dbReference>
<dbReference type="GO" id="GO:0046872">
    <property type="term" value="F:metal ion binding"/>
    <property type="evidence" value="ECO:0007669"/>
    <property type="project" value="UniProtKB-KW"/>
</dbReference>
<keyword evidence="2" id="KW-0489">Methyltransferase</keyword>
<dbReference type="SMART" id="SM00729">
    <property type="entry name" value="Elp3"/>
    <property type="match status" value="1"/>
</dbReference>
<comment type="caution">
    <text evidence="10">The sequence shown here is derived from an EMBL/GenBank/DDBJ whole genome shotgun (WGS) entry which is preliminary data.</text>
</comment>
<evidence type="ECO:0000259" key="8">
    <source>
        <dbReference type="PROSITE" id="PS51332"/>
    </source>
</evidence>